<dbReference type="EMBL" id="JACOON010000003">
    <property type="protein sequence ID" value="MBC5648070.1"/>
    <property type="molecule type" value="Genomic_DNA"/>
</dbReference>
<feature type="domain" description="WxL" evidence="2">
    <location>
        <begin position="29"/>
        <end position="193"/>
    </location>
</feature>
<gene>
    <name evidence="3" type="ORF">H8S18_06945</name>
</gene>
<organism evidence="3 4">
    <name type="scientific">Christensenella tenuis</name>
    <dbReference type="NCBI Taxonomy" id="2763033"/>
    <lineage>
        <taxon>Bacteria</taxon>
        <taxon>Bacillati</taxon>
        <taxon>Bacillota</taxon>
        <taxon>Clostridia</taxon>
        <taxon>Christensenellales</taxon>
        <taxon>Christensenellaceae</taxon>
        <taxon>Christensenella</taxon>
    </lineage>
</organism>
<dbReference type="RefSeq" id="WP_186857589.1">
    <property type="nucleotide sequence ID" value="NZ_JACOON010000003.1"/>
</dbReference>
<protein>
    <submittedName>
        <fullName evidence="3">WxL domain-containing protein</fullName>
    </submittedName>
</protein>
<evidence type="ECO:0000313" key="4">
    <source>
        <dbReference type="Proteomes" id="UP000606889"/>
    </source>
</evidence>
<keyword evidence="1" id="KW-0732">Signal</keyword>
<sequence length="193" mass="19455">MQKKGKVFISAILAVVMVFALGAIAFAAPADSDTSEAKIEFTAGNLELNAVPALDFGSHTIDNTTVDFKTPAGPSTMQVADARGSGLGWKVTAQLGAFSVTGGTTPIGSATITLADGTPSGVGTNDTAPVIKTPVTLATGGAADTVVTAAVSSGRGTWNTSWLADNASINVPVQHQQIGTHTATLSWTLEDAP</sequence>
<keyword evidence="4" id="KW-1185">Reference proteome</keyword>
<proteinExistence type="predicted"/>
<reference evidence="3 4" key="1">
    <citation type="submission" date="2020-08" db="EMBL/GenBank/DDBJ databases">
        <title>Genome public.</title>
        <authorList>
            <person name="Liu C."/>
            <person name="Sun Q."/>
        </authorList>
    </citation>
    <scope>NUCLEOTIDE SEQUENCE [LARGE SCALE GENOMIC DNA]</scope>
    <source>
        <strain evidence="3 4">NSJ-35</strain>
    </source>
</reference>
<evidence type="ECO:0000259" key="2">
    <source>
        <dbReference type="Pfam" id="PF13731"/>
    </source>
</evidence>
<evidence type="ECO:0000313" key="3">
    <source>
        <dbReference type="EMBL" id="MBC5648070.1"/>
    </source>
</evidence>
<feature type="chain" id="PRO_5047050915" evidence="1">
    <location>
        <begin position="28"/>
        <end position="193"/>
    </location>
</feature>
<comment type="caution">
    <text evidence="3">The sequence shown here is derived from an EMBL/GenBank/DDBJ whole genome shotgun (WGS) entry which is preliminary data.</text>
</comment>
<accession>A0ABR7EE55</accession>
<dbReference type="Pfam" id="PF13731">
    <property type="entry name" value="WxL"/>
    <property type="match status" value="1"/>
</dbReference>
<dbReference type="Proteomes" id="UP000606889">
    <property type="component" value="Unassembled WGS sequence"/>
</dbReference>
<feature type="signal peptide" evidence="1">
    <location>
        <begin position="1"/>
        <end position="27"/>
    </location>
</feature>
<name>A0ABR7EE55_9FIRM</name>
<evidence type="ECO:0000256" key="1">
    <source>
        <dbReference type="SAM" id="SignalP"/>
    </source>
</evidence>
<dbReference type="InterPro" id="IPR027994">
    <property type="entry name" value="WxL_dom"/>
</dbReference>